<accession>X0Z1X0</accession>
<gene>
    <name evidence="1" type="ORF">S01H4_11314</name>
</gene>
<name>X0Z1X0_9ZZZZ</name>
<protein>
    <submittedName>
        <fullName evidence="1">Uncharacterized protein</fullName>
    </submittedName>
</protein>
<comment type="caution">
    <text evidence="1">The sequence shown here is derived from an EMBL/GenBank/DDBJ whole genome shotgun (WGS) entry which is preliminary data.</text>
</comment>
<evidence type="ECO:0000313" key="1">
    <source>
        <dbReference type="EMBL" id="GAG54478.1"/>
    </source>
</evidence>
<proteinExistence type="predicted"/>
<reference evidence="1" key="1">
    <citation type="journal article" date="2014" name="Front. Microbiol.">
        <title>High frequency of phylogenetically diverse reductive dehalogenase-homologous genes in deep subseafloor sedimentary metagenomes.</title>
        <authorList>
            <person name="Kawai M."/>
            <person name="Futagami T."/>
            <person name="Toyoda A."/>
            <person name="Takaki Y."/>
            <person name="Nishi S."/>
            <person name="Hori S."/>
            <person name="Arai W."/>
            <person name="Tsubouchi T."/>
            <person name="Morono Y."/>
            <person name="Uchiyama I."/>
            <person name="Ito T."/>
            <person name="Fujiyama A."/>
            <person name="Inagaki F."/>
            <person name="Takami H."/>
        </authorList>
    </citation>
    <scope>NUCLEOTIDE SEQUENCE</scope>
    <source>
        <strain evidence="1">Expedition CK06-06</strain>
    </source>
</reference>
<dbReference type="EMBL" id="BART01004541">
    <property type="protein sequence ID" value="GAG54478.1"/>
    <property type="molecule type" value="Genomic_DNA"/>
</dbReference>
<dbReference type="AlphaFoldDB" id="X0Z1X0"/>
<organism evidence="1">
    <name type="scientific">marine sediment metagenome</name>
    <dbReference type="NCBI Taxonomy" id="412755"/>
    <lineage>
        <taxon>unclassified sequences</taxon>
        <taxon>metagenomes</taxon>
        <taxon>ecological metagenomes</taxon>
    </lineage>
</organism>
<sequence length="194" mass="21250">MIFNEKLRQTGENISMGFKMSYPEKVGGLKGEYWVKLYDRQGHLLAERHNNNIIVNTASVLIARLLKDNSEPSGGITYLAMGTGGVGWDLQNPPQPTTSQTILENEIARKAFSTEDVTFIDPDTGNPTIVPTNVVDFTATFAETEAVGPLVEMGLFGGDATDLLDSGTEVNYRTFPVINKTNSMTLTIIFRITA</sequence>